<evidence type="ECO:0000313" key="3">
    <source>
        <dbReference type="Proteomes" id="UP000198769"/>
    </source>
</evidence>
<reference evidence="3" key="1">
    <citation type="submission" date="2016-10" db="EMBL/GenBank/DDBJ databases">
        <authorList>
            <person name="Varghese N."/>
            <person name="Submissions S."/>
        </authorList>
    </citation>
    <scope>NUCLEOTIDE SEQUENCE [LARGE SCALE GENOMIC DNA]</scope>
    <source>
        <strain evidence="3">DSM 25575</strain>
    </source>
</reference>
<dbReference type="PROSITE" id="PS51257">
    <property type="entry name" value="PROKAR_LIPOPROTEIN"/>
    <property type="match status" value="1"/>
</dbReference>
<dbReference type="RefSeq" id="WP_090026410.1">
    <property type="nucleotide sequence ID" value="NZ_FOVD01000007.1"/>
</dbReference>
<feature type="region of interest" description="Disordered" evidence="1">
    <location>
        <begin position="104"/>
        <end position="125"/>
    </location>
</feature>
<gene>
    <name evidence="2" type="ORF">SAMN05421594_3904</name>
</gene>
<name>A0A1I5BAB3_CHROL</name>
<accession>A0A1I5BAB3</accession>
<organism evidence="2 3">
    <name type="scientific">Chryseobacterium oleae</name>
    <dbReference type="NCBI Taxonomy" id="491207"/>
    <lineage>
        <taxon>Bacteria</taxon>
        <taxon>Pseudomonadati</taxon>
        <taxon>Bacteroidota</taxon>
        <taxon>Flavobacteriia</taxon>
        <taxon>Flavobacteriales</taxon>
        <taxon>Weeksellaceae</taxon>
        <taxon>Chryseobacterium group</taxon>
        <taxon>Chryseobacterium</taxon>
    </lineage>
</organism>
<proteinExistence type="predicted"/>
<keyword evidence="3" id="KW-1185">Reference proteome</keyword>
<dbReference type="EMBL" id="FOVD01000007">
    <property type="protein sequence ID" value="SFN71643.1"/>
    <property type="molecule type" value="Genomic_DNA"/>
</dbReference>
<evidence type="ECO:0000256" key="1">
    <source>
        <dbReference type="SAM" id="MobiDB-lite"/>
    </source>
</evidence>
<sequence>MKPLYLIILCSLFTFSCNPVGEKITEETPADMQLVNTIDGLDLKKGDVIVVWSKLEASFVKNGVLPSFDFIYNLSLNGNTVANSSVAMFSDKKHIINSTYTQQKEEEEQPMTVQTSGYSDDSDTTQVEKQKEVSASWEFEQKVIEIPVEKDGKYTLDYKVKPKDAESNSMFNKAAIILRKK</sequence>
<dbReference type="AlphaFoldDB" id="A0A1I5BAB3"/>
<evidence type="ECO:0000313" key="2">
    <source>
        <dbReference type="EMBL" id="SFN71643.1"/>
    </source>
</evidence>
<dbReference type="Proteomes" id="UP000198769">
    <property type="component" value="Unassembled WGS sequence"/>
</dbReference>
<feature type="compositionally biased region" description="Polar residues" evidence="1">
    <location>
        <begin position="111"/>
        <end position="125"/>
    </location>
</feature>
<dbReference type="OrthoDB" id="1258616at2"/>
<protein>
    <submittedName>
        <fullName evidence="2">Uncharacterized protein</fullName>
    </submittedName>
</protein>